<keyword evidence="3" id="KW-1185">Reference proteome</keyword>
<organism evidence="2 3">
    <name type="scientific">Gongylonema pulchrum</name>
    <dbReference type="NCBI Taxonomy" id="637853"/>
    <lineage>
        <taxon>Eukaryota</taxon>
        <taxon>Metazoa</taxon>
        <taxon>Ecdysozoa</taxon>
        <taxon>Nematoda</taxon>
        <taxon>Chromadorea</taxon>
        <taxon>Rhabditida</taxon>
        <taxon>Spirurina</taxon>
        <taxon>Spiruromorpha</taxon>
        <taxon>Spiruroidea</taxon>
        <taxon>Gongylonematidae</taxon>
        <taxon>Gongylonema</taxon>
    </lineage>
</organism>
<dbReference type="OrthoDB" id="5828894at2759"/>
<evidence type="ECO:0000256" key="1">
    <source>
        <dbReference type="SAM" id="MobiDB-lite"/>
    </source>
</evidence>
<feature type="region of interest" description="Disordered" evidence="1">
    <location>
        <begin position="1"/>
        <end position="20"/>
    </location>
</feature>
<dbReference type="AlphaFoldDB" id="A0A3P6SYQ7"/>
<dbReference type="Proteomes" id="UP000271098">
    <property type="component" value="Unassembled WGS sequence"/>
</dbReference>
<proteinExistence type="predicted"/>
<protein>
    <submittedName>
        <fullName evidence="2">Uncharacterized protein</fullName>
    </submittedName>
</protein>
<evidence type="ECO:0000313" key="3">
    <source>
        <dbReference type="Proteomes" id="UP000271098"/>
    </source>
</evidence>
<sequence>MVNMVAQAMPNVPQDAKKRTVQRTVIEDYHSASAQMENYCMDDAVLRDCPTGFHASGAYCLHNDEDHFWKDANQQNSLRELLNSGTC</sequence>
<accession>A0A3P6SYQ7</accession>
<dbReference type="EMBL" id="UYRT01019726">
    <property type="protein sequence ID" value="VDK58698.1"/>
    <property type="molecule type" value="Genomic_DNA"/>
</dbReference>
<reference evidence="2 3" key="1">
    <citation type="submission" date="2018-11" db="EMBL/GenBank/DDBJ databases">
        <authorList>
            <consortium name="Pathogen Informatics"/>
        </authorList>
    </citation>
    <scope>NUCLEOTIDE SEQUENCE [LARGE SCALE GENOMIC DNA]</scope>
</reference>
<name>A0A3P6SYQ7_9BILA</name>
<evidence type="ECO:0000313" key="2">
    <source>
        <dbReference type="EMBL" id="VDK58698.1"/>
    </source>
</evidence>
<gene>
    <name evidence="2" type="ORF">GPUH_LOCUS7541</name>
</gene>